<dbReference type="Gene3D" id="2.60.120.260">
    <property type="entry name" value="Galactose-binding domain-like"/>
    <property type="match status" value="1"/>
</dbReference>
<dbReference type="eggNOG" id="COG1520">
    <property type="taxonomic scope" value="Bacteria"/>
</dbReference>
<keyword evidence="3" id="KW-1185">Reference proteome</keyword>
<dbReference type="HOGENOM" id="CLU_013714_0_0_11"/>
<dbReference type="EMBL" id="CP001618">
    <property type="protein sequence ID" value="ACQ81578.1"/>
    <property type="molecule type" value="Genomic_DNA"/>
</dbReference>
<evidence type="ECO:0000313" key="3">
    <source>
        <dbReference type="Proteomes" id="UP000007962"/>
    </source>
</evidence>
<sequence>MNAGARTHRARTLRLLAGSFALTALAATTAFVPAVAGPPDGEVLHEGDVLVENHSFESGLDAWRVTDGRGGDADAGCGDAVTTSDEQAADGAASAVVSATPGCGRLGLLSSPVDVVAGETYSAFVDVRSGTQAQVALRWLSDDGDVVASVQPRPARHEGVVEVQGEAPDDAAALAVEVAVWPGRPGTETVVDNVLLTAPYTLLPNQVTKPATFLAAQAGVDENGRAVTFTVATGSAAEPAQLVVSDILTGEVTRTVPLPGATGSWTVSQHPTSGLVYIGTYQSAALWSWEPGSESATRIGTPPVPHLGMVYGLSFGADGTVYGGGWGEPTAGYEGAVLWSYDESAGFLGVHGDDPLTTDANYTRWTAYEETTDAVFTGTGTVPHLYGCDTGADAECVDLTQLLSPEILAEPWVYGGTASDGHVMVWAGDSNSLGNDWLVVLDVTRDAAGALQAEVSAEIPGVVFNGSSRVVDGKIYYTKAGDPESALHSYELATGQEERIAAAPTGIFSRSWEVVELDDPAWPGVTIVGQNSGAVLAMYNLETGNFRRGAVTGIPDVSIGINSVVGAPDGRIWTSGYLTGGLGTYSPMRGDRQTSYAVGGQAEGMLAHDGLVYQGIYPYGQIRAFDPLTQDGSSQPPTVCEIGEEQNRPYALHGVGDRLYYGSEATYGAHQGAFGWVDLATGECHTSRGIAGDRSVNTITSSAGLVFGGTSIFFSYDGTPTETEAVLLVVDEATGSSELVEWPVAGTRSINAAVTAPDGTVWFYAEGWLLAMDPHTREWLVQEEVFPDLKPGDRIPGNYASMILGGDGVVYGNAAGRVFAFDPAAALTDGPDVRVLLTGANAGIAADGYGNLYVPYASTRLVRIDPSAVG</sequence>
<dbReference type="Proteomes" id="UP000007962">
    <property type="component" value="Chromosome"/>
</dbReference>
<dbReference type="KEGG" id="bcv:Bcav_3335"/>
<dbReference type="OrthoDB" id="3371087at2"/>
<accession>C5C1G8</accession>
<keyword evidence="1" id="KW-0732">Signal</keyword>
<feature type="chain" id="PRO_5002949280" evidence="1">
    <location>
        <begin position="27"/>
        <end position="870"/>
    </location>
</feature>
<reference evidence="2 3" key="1">
    <citation type="journal article" date="2009" name="Stand. Genomic Sci.">
        <title>Complete genome sequence of Beutenbergia cavernae type strain (HKI 0122).</title>
        <authorList>
            <person name="Land M."/>
            <person name="Pukall R."/>
            <person name="Abt B."/>
            <person name="Goker M."/>
            <person name="Rohde M."/>
            <person name="Glavina Del Rio T."/>
            <person name="Tice H."/>
            <person name="Copeland A."/>
            <person name="Cheng J.F."/>
            <person name="Lucas S."/>
            <person name="Chen F."/>
            <person name="Nolan M."/>
            <person name="Bruce D."/>
            <person name="Goodwin L."/>
            <person name="Pitluck S."/>
            <person name="Ivanova N."/>
            <person name="Mavromatis K."/>
            <person name="Ovchinnikova G."/>
            <person name="Pati A."/>
            <person name="Chen A."/>
            <person name="Palaniappan K."/>
            <person name="Hauser L."/>
            <person name="Chang Y.J."/>
            <person name="Jefferies C.C."/>
            <person name="Saunders E."/>
            <person name="Brettin T."/>
            <person name="Detter J.C."/>
            <person name="Han C."/>
            <person name="Chain P."/>
            <person name="Bristow J."/>
            <person name="Eisen J.A."/>
            <person name="Markowitz V."/>
            <person name="Hugenholtz P."/>
            <person name="Kyrpides N.C."/>
            <person name="Klenk H.P."/>
            <person name="Lapidus A."/>
        </authorList>
    </citation>
    <scope>NUCLEOTIDE SEQUENCE [LARGE SCALE GENOMIC DNA]</scope>
    <source>
        <strain evidence="3">ATCC BAA-8 / DSM 12333 / NBRC 16432</strain>
    </source>
</reference>
<dbReference type="SUPFAM" id="SSF63829">
    <property type="entry name" value="Calcium-dependent phosphotriesterase"/>
    <property type="match status" value="2"/>
</dbReference>
<feature type="signal peptide" evidence="1">
    <location>
        <begin position="1"/>
        <end position="26"/>
    </location>
</feature>
<dbReference type="STRING" id="471853.Bcav_3335"/>
<evidence type="ECO:0000256" key="1">
    <source>
        <dbReference type="SAM" id="SignalP"/>
    </source>
</evidence>
<organism evidence="2 3">
    <name type="scientific">Beutenbergia cavernae (strain ATCC BAA-8 / DSM 12333 / CCUG 43141 / JCM 11478 / NBRC 16432 / NCIMB 13614 / HKI 0122)</name>
    <dbReference type="NCBI Taxonomy" id="471853"/>
    <lineage>
        <taxon>Bacteria</taxon>
        <taxon>Bacillati</taxon>
        <taxon>Actinomycetota</taxon>
        <taxon>Actinomycetes</taxon>
        <taxon>Micrococcales</taxon>
        <taxon>Beutenbergiaceae</taxon>
        <taxon>Beutenbergia</taxon>
    </lineage>
</organism>
<name>C5C1G8_BEUC1</name>
<protein>
    <submittedName>
        <fullName evidence="2">Carbohydrate-binding CenC domain protein</fullName>
    </submittedName>
</protein>
<evidence type="ECO:0000313" key="2">
    <source>
        <dbReference type="EMBL" id="ACQ81578.1"/>
    </source>
</evidence>
<proteinExistence type="predicted"/>
<dbReference type="AlphaFoldDB" id="C5C1G8"/>
<dbReference type="SUPFAM" id="SSF50993">
    <property type="entry name" value="Peptidase/esterase 'gauge' domain"/>
    <property type="match status" value="1"/>
</dbReference>
<gene>
    <name evidence="2" type="ordered locus">Bcav_3335</name>
</gene>
<dbReference type="RefSeq" id="WP_015883815.1">
    <property type="nucleotide sequence ID" value="NC_012669.1"/>
</dbReference>